<dbReference type="InterPro" id="IPR008146">
    <property type="entry name" value="Gln_synth_cat_dom"/>
</dbReference>
<dbReference type="PANTHER" id="PTHR43785">
    <property type="entry name" value="GAMMA-GLUTAMYLPUTRESCINE SYNTHETASE"/>
    <property type="match status" value="1"/>
</dbReference>
<evidence type="ECO:0000256" key="2">
    <source>
        <dbReference type="ARBA" id="ARBA00022598"/>
    </source>
</evidence>
<dbReference type="Gene3D" id="3.10.20.70">
    <property type="entry name" value="Glutamine synthetase, N-terminal domain"/>
    <property type="match status" value="1"/>
</dbReference>
<gene>
    <name evidence="8" type="ORF">CDV56_107048</name>
</gene>
<dbReference type="PROSITE" id="PS50113">
    <property type="entry name" value="PAC"/>
    <property type="match status" value="1"/>
</dbReference>
<evidence type="ECO:0000313" key="8">
    <source>
        <dbReference type="EMBL" id="RHZ63771.1"/>
    </source>
</evidence>
<accession>A0A397HKT3</accession>
<dbReference type="STRING" id="41047.A0A397HKT3"/>
<dbReference type="Proteomes" id="UP000215305">
    <property type="component" value="Unassembled WGS sequence"/>
</dbReference>
<dbReference type="GO" id="GO:0006542">
    <property type="term" value="P:glutamine biosynthetic process"/>
    <property type="evidence" value="ECO:0007669"/>
    <property type="project" value="InterPro"/>
</dbReference>
<evidence type="ECO:0000313" key="9">
    <source>
        <dbReference type="Proteomes" id="UP000215305"/>
    </source>
</evidence>
<dbReference type="SMART" id="SM01230">
    <property type="entry name" value="Gln-synt_C"/>
    <property type="match status" value="1"/>
</dbReference>
<feature type="domain" description="PAC" evidence="6">
    <location>
        <begin position="796"/>
        <end position="849"/>
    </location>
</feature>
<dbReference type="InterPro" id="IPR000014">
    <property type="entry name" value="PAS"/>
</dbReference>
<feature type="region of interest" description="Disordered" evidence="5">
    <location>
        <begin position="515"/>
        <end position="536"/>
    </location>
</feature>
<dbReference type="InterPro" id="IPR035965">
    <property type="entry name" value="PAS-like_dom_sf"/>
</dbReference>
<comment type="caution">
    <text evidence="8">The sequence shown here is derived from an EMBL/GenBank/DDBJ whole genome shotgun (WGS) entry which is preliminary data.</text>
</comment>
<name>A0A397HKT3_ASPTH</name>
<proteinExistence type="inferred from homology"/>
<dbReference type="RefSeq" id="XP_026617270.1">
    <property type="nucleotide sequence ID" value="XM_026760667.1"/>
</dbReference>
<evidence type="ECO:0000256" key="4">
    <source>
        <dbReference type="RuleBase" id="RU000384"/>
    </source>
</evidence>
<dbReference type="PROSITE" id="PS51987">
    <property type="entry name" value="GS_CATALYTIC"/>
    <property type="match status" value="1"/>
</dbReference>
<dbReference type="PANTHER" id="PTHR43785:SF2">
    <property type="entry name" value="TYPE-1 GLUTAMINE SYNTHETASE 1"/>
    <property type="match status" value="1"/>
</dbReference>
<evidence type="ECO:0000256" key="1">
    <source>
        <dbReference type="ARBA" id="ARBA00021364"/>
    </source>
</evidence>
<evidence type="ECO:0000256" key="5">
    <source>
        <dbReference type="SAM" id="MobiDB-lite"/>
    </source>
</evidence>
<dbReference type="Gene3D" id="3.30.450.20">
    <property type="entry name" value="PAS domain"/>
    <property type="match status" value="1"/>
</dbReference>
<dbReference type="FunFam" id="3.30.590.10:FF:000013">
    <property type="entry name" value="Related to fluG protein"/>
    <property type="match status" value="1"/>
</dbReference>
<dbReference type="OrthoDB" id="3364440at2759"/>
<organism evidence="8 9">
    <name type="scientific">Aspergillus thermomutatus</name>
    <name type="common">Neosartorya pseudofischeri</name>
    <dbReference type="NCBI Taxonomy" id="41047"/>
    <lineage>
        <taxon>Eukaryota</taxon>
        <taxon>Fungi</taxon>
        <taxon>Dikarya</taxon>
        <taxon>Ascomycota</taxon>
        <taxon>Pezizomycotina</taxon>
        <taxon>Eurotiomycetes</taxon>
        <taxon>Eurotiomycetidae</taxon>
        <taxon>Eurotiales</taxon>
        <taxon>Aspergillaceae</taxon>
        <taxon>Aspergillus</taxon>
        <taxon>Aspergillus subgen. Fumigati</taxon>
    </lineage>
</organism>
<evidence type="ECO:0000256" key="3">
    <source>
        <dbReference type="PROSITE-ProRule" id="PRU01331"/>
    </source>
</evidence>
<dbReference type="InterPro" id="IPR000700">
    <property type="entry name" value="PAS-assoc_C"/>
</dbReference>
<feature type="region of interest" description="Disordered" evidence="5">
    <location>
        <begin position="908"/>
        <end position="930"/>
    </location>
</feature>
<keyword evidence="2" id="KW-0436">Ligase</keyword>
<feature type="region of interest" description="Disordered" evidence="5">
    <location>
        <begin position="850"/>
        <end position="879"/>
    </location>
</feature>
<feature type="domain" description="GS catalytic" evidence="7">
    <location>
        <begin position="122"/>
        <end position="463"/>
    </location>
</feature>
<dbReference type="InterPro" id="IPR014746">
    <property type="entry name" value="Gln_synth/guanido_kin_cat_dom"/>
</dbReference>
<sequence length="1069" mass="119290">MSQAAMAIEKCTSHWDDFLANYCDIEFVWLQFMSYRSLVYTRMFPVNKFKAMVQRGRFITIPKVVLLLGPGDVIAEGGLPSGKFWLRPDFETAYCQPGSNGTRAVMMCDFVDDEGAPIGECARSRLRALEETLLSELGFSTLVGFEIEVMFMRGEKSDGGMRFSMANYEHSWSSMTAEDESMLEMMETIARTLATVDVPLEQFHAEAAPGQWEFVLPPARPIQAADMLIRAREIITRVATSFGYHATVYSRPSPVHPGNGGHVHLSVSSVGKSANWVQKAESFFAGIMNHMPAVMAFSLPQDISYSRVAAGLWSGGEYACWGWENKEAPLRRIEENHFEFKLADGLANPYLTLSAMIAAGIEGMRNHEPLQGGDCVTSASELSPDERQALGINTILPKSLDESLKALEKDDAVGKLCGPDIITTYVLVKRTEAKILRQMAVDDRKNWLIASMDVFENFSSEGYNSFPVAESLRSFPSTVALDDHGLLVSESRAPSRQEQYSDEQSRADELLFGFPQPPRSSHSMGKNFKDGGSPLTPKPSIKALRRKYMIHELPLLQAVNPYDGSDQFNPVNEQGVSYDLIAPYEGETTPLHSLERLGDLMFSSEHMLSILNNPRYLARFREFLVEERPQSLPALTYYLNALKALKAINYANSLVRVSIDVPTPGIRTADSPIGPTMDSALEKRVDEALMALTAEELPAFITFNCIRITSKVVEKRIRGTLPKGFRGTADALAEVFCLTDPSRPDNPIIFASEEFHRSTQYGMDYVLGRNCRFLQGPKTNPNSVRRLREAIAAGRHHSELFLNYRRDGSPFMNLLQCAPLCDSKGTIRYFIGAQVDVSGLAMDGAQMESLQKLQEQQHKREQADEDGEGTSSASEYSAKSKSKFQEMAELFSPRELVNVQEYGGNLFNPVNNTRNSTRSPRPWTAMDNSSSESEVETAMRERATNSSLVRGSLTGVYENYLLVRPYPSLRILFTSPSLQIPGILQTSFFSRIGSSSVVKDQLLEAMMSGRSVTARIMWITRYNTEGRSRWVHCTPLLASNGKVGVWMVVVVDDDEDSEIKWRGNWPTTV</sequence>
<dbReference type="GO" id="GO:0004356">
    <property type="term" value="F:glutamine synthetase activity"/>
    <property type="evidence" value="ECO:0007669"/>
    <property type="project" value="InterPro"/>
</dbReference>
<dbReference type="Pfam" id="PF13426">
    <property type="entry name" value="PAS_9"/>
    <property type="match status" value="1"/>
</dbReference>
<protein>
    <recommendedName>
        <fullName evidence="1">Glutamine synthetase</fullName>
    </recommendedName>
</protein>
<reference evidence="8" key="1">
    <citation type="submission" date="2018-08" db="EMBL/GenBank/DDBJ databases">
        <title>Draft genome sequence of azole-resistant Aspergillus thermomutatus (Neosartorya pseudofischeri) strain HMR AF 39, isolated from a human nasal aspirate.</title>
        <authorList>
            <person name="Parent-Michaud M."/>
            <person name="Dufresne P.J."/>
            <person name="Fournier E."/>
            <person name="Martineau C."/>
            <person name="Moreira S."/>
            <person name="Perkins V."/>
            <person name="De Repentigny L."/>
            <person name="Dufresne S.F."/>
        </authorList>
    </citation>
    <scope>NUCLEOTIDE SEQUENCE [LARGE SCALE GENOMIC DNA]</scope>
    <source>
        <strain evidence="8">HMR AF 39</strain>
    </source>
</reference>
<feature type="compositionally biased region" description="Polar residues" evidence="5">
    <location>
        <begin position="908"/>
        <end position="919"/>
    </location>
</feature>
<keyword evidence="9" id="KW-1185">Reference proteome</keyword>
<dbReference type="EMBL" id="NKHU02000027">
    <property type="protein sequence ID" value="RHZ63771.1"/>
    <property type="molecule type" value="Genomic_DNA"/>
</dbReference>
<dbReference type="AlphaFoldDB" id="A0A397HKT3"/>
<comment type="similarity">
    <text evidence="3 4">Belongs to the glutamine synthetase family.</text>
</comment>
<dbReference type="VEuPathDB" id="FungiDB:CDV56_107048"/>
<evidence type="ECO:0000259" key="7">
    <source>
        <dbReference type="PROSITE" id="PS51987"/>
    </source>
</evidence>
<dbReference type="Pfam" id="PF00120">
    <property type="entry name" value="Gln-synt_C"/>
    <property type="match status" value="1"/>
</dbReference>
<dbReference type="SUPFAM" id="SSF54368">
    <property type="entry name" value="Glutamine synthetase, N-terminal domain"/>
    <property type="match status" value="1"/>
</dbReference>
<dbReference type="GeneID" id="38129022"/>
<dbReference type="InterPro" id="IPR036651">
    <property type="entry name" value="Gln_synt_N_sf"/>
</dbReference>
<dbReference type="Gene3D" id="3.30.590.10">
    <property type="entry name" value="Glutamine synthetase/guanido kinase, catalytic domain"/>
    <property type="match status" value="1"/>
</dbReference>
<dbReference type="SUPFAM" id="SSF55785">
    <property type="entry name" value="PYP-like sensor domain (PAS domain)"/>
    <property type="match status" value="1"/>
</dbReference>
<dbReference type="SUPFAM" id="SSF55931">
    <property type="entry name" value="Glutamine synthetase/guanido kinase"/>
    <property type="match status" value="1"/>
</dbReference>
<evidence type="ECO:0000259" key="6">
    <source>
        <dbReference type="PROSITE" id="PS50113"/>
    </source>
</evidence>